<evidence type="ECO:0000313" key="13">
    <source>
        <dbReference type="Proteomes" id="UP001595799"/>
    </source>
</evidence>
<keyword evidence="6 10" id="KW-0735">Signal-anchor</keyword>
<keyword evidence="13" id="KW-1185">Reference proteome</keyword>
<evidence type="ECO:0000313" key="12">
    <source>
        <dbReference type="EMBL" id="MFC4352922.1"/>
    </source>
</evidence>
<evidence type="ECO:0000256" key="9">
    <source>
        <dbReference type="ARBA" id="ARBA00023136"/>
    </source>
</evidence>
<dbReference type="PANTHER" id="PTHR21320:SF3">
    <property type="entry name" value="CYTOCHROME C OXIDASE ASSEMBLY PROTEIN COX11, MITOCHONDRIAL-RELATED"/>
    <property type="match status" value="1"/>
</dbReference>
<dbReference type="RefSeq" id="WP_382423299.1">
    <property type="nucleotide sequence ID" value="NZ_JBHSCW010000010.1"/>
</dbReference>
<evidence type="ECO:0000256" key="2">
    <source>
        <dbReference type="ARBA" id="ARBA00004382"/>
    </source>
</evidence>
<dbReference type="Proteomes" id="UP001595799">
    <property type="component" value="Unassembled WGS sequence"/>
</dbReference>
<sequence length="240" mass="27124">MTDHDRKRPRSNRRVLALTLAPLLVMGGLVAYSPTLYQMFCDLTGFGGTVQAASEEKTETREETQTARATEGDGTQSAADGDVPTVTITFDANVDSALPWTFRPEQRDVEVPVGETAKVYYYAENNTDETVVARATFNVTPYKAAPYFFKIECFCFTEEKLGPGESARMPLQLYIDEEMLADTNTEMVRDMTLSYTFYRQEDLSREEAKATRDLKAGSQRVEERLNQADEVEYRNDAPRQ</sequence>
<protein>
    <recommendedName>
        <fullName evidence="4 10">Cytochrome c oxidase assembly protein CtaG</fullName>
    </recommendedName>
</protein>
<dbReference type="EMBL" id="JBHSCW010000010">
    <property type="protein sequence ID" value="MFC4352922.1"/>
    <property type="molecule type" value="Genomic_DNA"/>
</dbReference>
<evidence type="ECO:0000256" key="6">
    <source>
        <dbReference type="ARBA" id="ARBA00022968"/>
    </source>
</evidence>
<dbReference type="NCBIfam" id="NF003465">
    <property type="entry name" value="PRK05089.1"/>
    <property type="match status" value="1"/>
</dbReference>
<reference evidence="13" key="1">
    <citation type="journal article" date="2019" name="Int. J. Syst. Evol. Microbiol.">
        <title>The Global Catalogue of Microorganisms (GCM) 10K type strain sequencing project: providing services to taxonomists for standard genome sequencing and annotation.</title>
        <authorList>
            <consortium name="The Broad Institute Genomics Platform"/>
            <consortium name="The Broad Institute Genome Sequencing Center for Infectious Disease"/>
            <person name="Wu L."/>
            <person name="Ma J."/>
        </authorList>
    </citation>
    <scope>NUCLEOTIDE SEQUENCE [LARGE SCALE GENOMIC DNA]</scope>
    <source>
        <strain evidence="13">CECT 8472</strain>
    </source>
</reference>
<dbReference type="Pfam" id="PF04442">
    <property type="entry name" value="CtaG_Cox11"/>
    <property type="match status" value="1"/>
</dbReference>
<evidence type="ECO:0000256" key="1">
    <source>
        <dbReference type="ARBA" id="ARBA00004007"/>
    </source>
</evidence>
<accession>A0ABV8UNT8</accession>
<dbReference type="PANTHER" id="PTHR21320">
    <property type="entry name" value="CYTOCHROME C OXIDASE ASSEMBLY PROTEIN COX11-RELATED"/>
    <property type="match status" value="1"/>
</dbReference>
<evidence type="ECO:0000256" key="3">
    <source>
        <dbReference type="ARBA" id="ARBA00009620"/>
    </source>
</evidence>
<feature type="topological domain" description="Periplasmic" evidence="10">
    <location>
        <begin position="34"/>
        <end position="240"/>
    </location>
</feature>
<comment type="similarity">
    <text evidence="3 10">Belongs to the COX11/CtaG family.</text>
</comment>
<evidence type="ECO:0000256" key="5">
    <source>
        <dbReference type="ARBA" id="ARBA00022692"/>
    </source>
</evidence>
<feature type="region of interest" description="Disordered" evidence="11">
    <location>
        <begin position="204"/>
        <end position="240"/>
    </location>
</feature>
<name>A0ABV8UNT8_9PROT</name>
<keyword evidence="10" id="KW-0997">Cell inner membrane</keyword>
<dbReference type="InterPro" id="IPR007533">
    <property type="entry name" value="Cyt_c_oxidase_assmbl_CtaG"/>
</dbReference>
<evidence type="ECO:0000256" key="11">
    <source>
        <dbReference type="SAM" id="MobiDB-lite"/>
    </source>
</evidence>
<comment type="subcellular location">
    <subcellularLocation>
        <location evidence="2 10">Cell inner membrane</location>
        <topology evidence="2 10">Single-pass type II membrane protein</topology>
        <orientation evidence="2 10">Periplasmic side</orientation>
    </subcellularLocation>
</comment>
<dbReference type="SUPFAM" id="SSF110111">
    <property type="entry name" value="Ctag/Cox11"/>
    <property type="match status" value="1"/>
</dbReference>
<dbReference type="Gene3D" id="2.60.370.10">
    <property type="entry name" value="Ctag/Cox11"/>
    <property type="match status" value="1"/>
</dbReference>
<organism evidence="12 13">
    <name type="scientific">Fodinicurvata halophila</name>
    <dbReference type="NCBI Taxonomy" id="1419723"/>
    <lineage>
        <taxon>Bacteria</taxon>
        <taxon>Pseudomonadati</taxon>
        <taxon>Pseudomonadota</taxon>
        <taxon>Alphaproteobacteria</taxon>
        <taxon>Rhodospirillales</taxon>
        <taxon>Rhodovibrionaceae</taxon>
        <taxon>Fodinicurvata</taxon>
    </lineage>
</organism>
<feature type="region of interest" description="Disordered" evidence="11">
    <location>
        <begin position="52"/>
        <end position="82"/>
    </location>
</feature>
<keyword evidence="5 10" id="KW-0812">Transmembrane</keyword>
<evidence type="ECO:0000256" key="4">
    <source>
        <dbReference type="ARBA" id="ARBA00015384"/>
    </source>
</evidence>
<keyword evidence="7 10" id="KW-1133">Transmembrane helix</keyword>
<dbReference type="HAMAP" id="MF_00155">
    <property type="entry name" value="CtaG"/>
    <property type="match status" value="1"/>
</dbReference>
<comment type="function">
    <text evidence="1 10">Exerts its effect at some terminal stage of cytochrome c oxidase synthesis, probably by being involved in the insertion of the copper B into subunit I.</text>
</comment>
<dbReference type="PIRSF" id="PIRSF005413">
    <property type="entry name" value="COX11"/>
    <property type="match status" value="1"/>
</dbReference>
<feature type="compositionally biased region" description="Basic and acidic residues" evidence="11">
    <location>
        <begin position="54"/>
        <end position="65"/>
    </location>
</feature>
<comment type="caution">
    <text evidence="12">The sequence shown here is derived from an EMBL/GenBank/DDBJ whole genome shotgun (WGS) entry which is preliminary data.</text>
</comment>
<evidence type="ECO:0000256" key="8">
    <source>
        <dbReference type="ARBA" id="ARBA00023008"/>
    </source>
</evidence>
<keyword evidence="10" id="KW-1003">Cell membrane</keyword>
<proteinExistence type="inferred from homology"/>
<dbReference type="InterPro" id="IPR023471">
    <property type="entry name" value="CtaG/Cox11_dom_sf"/>
</dbReference>
<gene>
    <name evidence="10" type="primary">ctaG</name>
    <name evidence="12" type="ORF">ACFOW6_15325</name>
</gene>
<keyword evidence="9 10" id="KW-0472">Membrane</keyword>
<evidence type="ECO:0000256" key="7">
    <source>
        <dbReference type="ARBA" id="ARBA00022989"/>
    </source>
</evidence>
<keyword evidence="8 10" id="KW-0186">Copper</keyword>
<feature type="topological domain" description="Cytoplasmic" evidence="10">
    <location>
        <begin position="1"/>
        <end position="10"/>
    </location>
</feature>
<evidence type="ECO:0000256" key="10">
    <source>
        <dbReference type="HAMAP-Rule" id="MF_00155"/>
    </source>
</evidence>